<dbReference type="AlphaFoldDB" id="A0A835UWH5"/>
<reference evidence="2 3" key="1">
    <citation type="journal article" date="2020" name="Nat. Food">
        <title>A phased Vanilla planifolia genome enables genetic improvement of flavour and production.</title>
        <authorList>
            <person name="Hasing T."/>
            <person name="Tang H."/>
            <person name="Brym M."/>
            <person name="Khazi F."/>
            <person name="Huang T."/>
            <person name="Chambers A.H."/>
        </authorList>
    </citation>
    <scope>NUCLEOTIDE SEQUENCE [LARGE SCALE GENOMIC DNA]</scope>
    <source>
        <tissue evidence="2">Leaf</tissue>
    </source>
</reference>
<dbReference type="InterPro" id="IPR004881">
    <property type="entry name" value="Ribosome_biogen_GTPase_RsgA"/>
</dbReference>
<dbReference type="PANTHER" id="PTHR32120">
    <property type="entry name" value="SMALL RIBOSOMAL SUBUNIT BIOGENESIS GTPASE RSGA"/>
    <property type="match status" value="1"/>
</dbReference>
<accession>A0A835UWH5</accession>
<dbReference type="InterPro" id="IPR010914">
    <property type="entry name" value="RsgA_GTPase_dom"/>
</dbReference>
<proteinExistence type="predicted"/>
<organism evidence="2 3">
    <name type="scientific">Vanilla planifolia</name>
    <name type="common">Vanilla</name>
    <dbReference type="NCBI Taxonomy" id="51239"/>
    <lineage>
        <taxon>Eukaryota</taxon>
        <taxon>Viridiplantae</taxon>
        <taxon>Streptophyta</taxon>
        <taxon>Embryophyta</taxon>
        <taxon>Tracheophyta</taxon>
        <taxon>Spermatophyta</taxon>
        <taxon>Magnoliopsida</taxon>
        <taxon>Liliopsida</taxon>
        <taxon>Asparagales</taxon>
        <taxon>Orchidaceae</taxon>
        <taxon>Vanilloideae</taxon>
        <taxon>Vanilleae</taxon>
        <taxon>Vanilla</taxon>
    </lineage>
</organism>
<protein>
    <recommendedName>
        <fullName evidence="1">EngC GTPase domain-containing protein</fullName>
    </recommendedName>
</protein>
<evidence type="ECO:0000313" key="2">
    <source>
        <dbReference type="EMBL" id="KAG0478434.1"/>
    </source>
</evidence>
<dbReference type="GO" id="GO:0003924">
    <property type="term" value="F:GTPase activity"/>
    <property type="evidence" value="ECO:0007669"/>
    <property type="project" value="InterPro"/>
</dbReference>
<dbReference type="Proteomes" id="UP000639772">
    <property type="component" value="Chromosome 6"/>
</dbReference>
<gene>
    <name evidence="2" type="ORF">HPP92_013153</name>
</gene>
<evidence type="ECO:0000259" key="1">
    <source>
        <dbReference type="Pfam" id="PF03193"/>
    </source>
</evidence>
<dbReference type="SUPFAM" id="SSF52540">
    <property type="entry name" value="P-loop containing nucleoside triphosphate hydrolases"/>
    <property type="match status" value="1"/>
</dbReference>
<dbReference type="GO" id="GO:0005525">
    <property type="term" value="F:GTP binding"/>
    <property type="evidence" value="ECO:0007669"/>
    <property type="project" value="InterPro"/>
</dbReference>
<dbReference type="EMBL" id="JADCNM010000006">
    <property type="protein sequence ID" value="KAG0478434.1"/>
    <property type="molecule type" value="Genomic_DNA"/>
</dbReference>
<dbReference type="InterPro" id="IPR027417">
    <property type="entry name" value="P-loop_NTPase"/>
</dbReference>
<dbReference type="Pfam" id="PF03193">
    <property type="entry name" value="RsgA_GTPase"/>
    <property type="match status" value="1"/>
</dbReference>
<feature type="domain" description="EngC GTPase" evidence="1">
    <location>
        <begin position="5"/>
        <end position="67"/>
    </location>
</feature>
<sequence>MIEDVFERKTEVADPPVANVDNFLVLFSMVQPNVEPLILTRFLVEAESTGIPVTLALNKCDLAEVATDGVKWLEIRELGSVQKGVVMKTYNSACLFFHLLGRMPCEGDWERFPYYLQLLDEIKIREEVQLRTFGTKREGDVRYKVGTMGIKQPEPRLELKKHRRVSRKQLNQTMLDQLEEIDDDWD</sequence>
<evidence type="ECO:0000313" key="3">
    <source>
        <dbReference type="Proteomes" id="UP000639772"/>
    </source>
</evidence>
<comment type="caution">
    <text evidence="2">The sequence shown here is derived from an EMBL/GenBank/DDBJ whole genome shotgun (WGS) entry which is preliminary data.</text>
</comment>
<dbReference type="OrthoDB" id="442158at2759"/>
<name>A0A835UWH5_VANPL</name>
<dbReference type="PANTHER" id="PTHR32120:SF11">
    <property type="entry name" value="SMALL RIBOSOMAL SUBUNIT BIOGENESIS GTPASE RSGA 1, MITOCHONDRIAL-RELATED"/>
    <property type="match status" value="1"/>
</dbReference>
<dbReference type="Gene3D" id="3.40.50.300">
    <property type="entry name" value="P-loop containing nucleotide triphosphate hydrolases"/>
    <property type="match status" value="1"/>
</dbReference>